<name>A0ACC2UWZ8_9TREE</name>
<accession>A0ACC2UWZ8</accession>
<comment type="caution">
    <text evidence="1">The sequence shown here is derived from an EMBL/GenBank/DDBJ whole genome shotgun (WGS) entry which is preliminary data.</text>
</comment>
<dbReference type="EMBL" id="JASBWS010000197">
    <property type="protein sequence ID" value="KAJ9091599.1"/>
    <property type="molecule type" value="Genomic_DNA"/>
</dbReference>
<reference evidence="1" key="1">
    <citation type="submission" date="2023-04" db="EMBL/GenBank/DDBJ databases">
        <title>Draft Genome sequencing of Naganishia species isolated from polar environments using Oxford Nanopore Technology.</title>
        <authorList>
            <person name="Leo P."/>
            <person name="Venkateswaran K."/>
        </authorList>
    </citation>
    <scope>NUCLEOTIDE SEQUENCE</scope>
    <source>
        <strain evidence="1">MNA-CCFEE 5262</strain>
    </source>
</reference>
<protein>
    <submittedName>
        <fullName evidence="1">Uncharacterized protein</fullName>
    </submittedName>
</protein>
<dbReference type="Proteomes" id="UP001230649">
    <property type="component" value="Unassembled WGS sequence"/>
</dbReference>
<gene>
    <name evidence="1" type="ORF">QFC20_007600</name>
</gene>
<sequence>MRCSLFAAAFAVLSGSALAQTQVQTAANRAATASPTGSVGCFFLNNEWTCAAPRTNSIVPAGGSPTGSTTYSVPPPTESTDCTWHINHWDCASNRDGSSVSSSGGDCVVHVGHTHGDCSGIDTSCGVTSLGTYNQGLHIGSIFIVLVTSALGVMIPLISGRRRAGSASMAAALSECKPLFRQNSFWSSLFFVAKHFGTGIIISTAFIHLLFHGFVMFNNECVGHLAFEATAPAIALAAFFVTFLLDFFGARHFAHQKGLESPTSSLEKSSTPESPDLRPANMAALESHGHSHGCAFESVGKDQHWQVMILEAGIIFHSIMIGVTLGAGGGEGWSTLLIVIIFHQFFEGLALGARIALLDFASKWTSWNMGLAFTLITPIGIAIGVGVHENFSANGKAPLLSVGILNSISAGILLYTAAELLSTDFTAGSLLHAKMSRVLIALAALVSGMICMSVLGKWA</sequence>
<evidence type="ECO:0000313" key="1">
    <source>
        <dbReference type="EMBL" id="KAJ9091599.1"/>
    </source>
</evidence>
<evidence type="ECO:0000313" key="2">
    <source>
        <dbReference type="Proteomes" id="UP001230649"/>
    </source>
</evidence>
<organism evidence="1 2">
    <name type="scientific">Naganishia adeliensis</name>
    <dbReference type="NCBI Taxonomy" id="92952"/>
    <lineage>
        <taxon>Eukaryota</taxon>
        <taxon>Fungi</taxon>
        <taxon>Dikarya</taxon>
        <taxon>Basidiomycota</taxon>
        <taxon>Agaricomycotina</taxon>
        <taxon>Tremellomycetes</taxon>
        <taxon>Filobasidiales</taxon>
        <taxon>Filobasidiaceae</taxon>
        <taxon>Naganishia</taxon>
    </lineage>
</organism>
<proteinExistence type="predicted"/>
<keyword evidence="2" id="KW-1185">Reference proteome</keyword>